<dbReference type="AlphaFoldDB" id="A0A533QES4"/>
<reference evidence="1 2" key="1">
    <citation type="submission" date="2019-04" db="EMBL/GenBank/DDBJ databases">
        <title>Genome of a novel bacterium Candidatus Jettenia ecosi reconstructed from metagenome of an anammox bioreactor.</title>
        <authorList>
            <person name="Mardanov A.V."/>
            <person name="Beletsky A.V."/>
            <person name="Ravin N.V."/>
            <person name="Botchkova E.A."/>
            <person name="Litti Y.V."/>
            <person name="Nozhevnikova A.N."/>
        </authorList>
    </citation>
    <scope>NUCLEOTIDE SEQUENCE [LARGE SCALE GENOMIC DNA]</scope>
    <source>
        <strain evidence="1">J2</strain>
    </source>
</reference>
<gene>
    <name evidence="1" type="ORF">JETT_0434</name>
</gene>
<proteinExistence type="predicted"/>
<evidence type="ECO:0000313" key="1">
    <source>
        <dbReference type="EMBL" id="TLD43265.1"/>
    </source>
</evidence>
<accession>A0A533QES4</accession>
<organism evidence="1 2">
    <name type="scientific">Candidatus Jettenia ecosi</name>
    <dbReference type="NCBI Taxonomy" id="2494326"/>
    <lineage>
        <taxon>Bacteria</taxon>
        <taxon>Pseudomonadati</taxon>
        <taxon>Planctomycetota</taxon>
        <taxon>Candidatus Brocadiia</taxon>
        <taxon>Candidatus Brocadiales</taxon>
        <taxon>Candidatus Brocadiaceae</taxon>
        <taxon>Candidatus Jettenia</taxon>
    </lineage>
</organism>
<protein>
    <submittedName>
        <fullName evidence="1">CRISPR-associated negative autoregulator, Cst2 family</fullName>
    </submittedName>
</protein>
<name>A0A533QES4_9BACT</name>
<comment type="caution">
    <text evidence="1">The sequence shown here is derived from an EMBL/GenBank/DDBJ whole genome shotgun (WGS) entry which is preliminary data.</text>
</comment>
<evidence type="ECO:0000313" key="2">
    <source>
        <dbReference type="Proteomes" id="UP000319783"/>
    </source>
</evidence>
<dbReference type="Proteomes" id="UP000319783">
    <property type="component" value="Unassembled WGS sequence"/>
</dbReference>
<dbReference type="EMBL" id="SULG01000005">
    <property type="protein sequence ID" value="TLD43265.1"/>
    <property type="molecule type" value="Genomic_DNA"/>
</dbReference>
<sequence length="492" mass="55663">MDKKLTHIVGTFLIKAEGAFLNGSTSEKHEGYDITTPKTMQEFNNKIPYVSAQAWRHWLRETYKEEYPCDPTTPVETTGIDTGESESKEKYTTKKVGLNIDPVLYAEHDIFGYMAAKEGQGSKGIKATIRSSPFQSSILMSVRKSGWEGIDKGFVYPKSIAISLYQEILDDITGEKSKLSEKCRGKINEAKSLLKQDISREDLVKRLESKLREISNEISDEKEKKELELAVRKIILAVPSPLPYTTRFYNTHLQGIFGLAYHRIGVFRNAGDREELEDRLIKEYEQKQVVERVLTNDKSATIYQIKDKNKKIERTEKILRSLAVLRGGAKQAQFGTDVSPKVMIIAGLTCGNLIFNDLFEDAKELVTNPREQKTGDIFEVVESKVMGGTRIKLNTLKQTICDYADRIVTPVYIGIRSGYLSNESENELIKWIKNPQKWQDDVFGNKINTTPTKPEVKPGTTTTKTSNMPEVCLTSPVEAVELLLVKVNELEN</sequence>